<protein>
    <submittedName>
        <fullName evidence="1">Uncharacterized protein</fullName>
    </submittedName>
</protein>
<gene>
    <name evidence="1" type="ORF">PENSUB_13562</name>
</gene>
<name>A0A1Q5SPC0_9EURO</name>
<keyword evidence="2" id="KW-1185">Reference proteome</keyword>
<proteinExistence type="predicted"/>
<dbReference type="AlphaFoldDB" id="A0A1Q5SPC0"/>
<evidence type="ECO:0000313" key="2">
    <source>
        <dbReference type="Proteomes" id="UP000186955"/>
    </source>
</evidence>
<dbReference type="Proteomes" id="UP000186955">
    <property type="component" value="Unassembled WGS sequence"/>
</dbReference>
<evidence type="ECO:0000313" key="1">
    <source>
        <dbReference type="EMBL" id="OKO89848.1"/>
    </source>
</evidence>
<organism evidence="1 2">
    <name type="scientific">Penicillium subrubescens</name>
    <dbReference type="NCBI Taxonomy" id="1316194"/>
    <lineage>
        <taxon>Eukaryota</taxon>
        <taxon>Fungi</taxon>
        <taxon>Dikarya</taxon>
        <taxon>Ascomycota</taxon>
        <taxon>Pezizomycotina</taxon>
        <taxon>Eurotiomycetes</taxon>
        <taxon>Eurotiomycetidae</taxon>
        <taxon>Eurotiales</taxon>
        <taxon>Aspergillaceae</taxon>
        <taxon>Penicillium</taxon>
    </lineage>
</organism>
<accession>A0A1Q5SPC0</accession>
<comment type="caution">
    <text evidence="1">The sequence shown here is derived from an EMBL/GenBank/DDBJ whole genome shotgun (WGS) entry which is preliminary data.</text>
</comment>
<reference evidence="1 2" key="1">
    <citation type="submission" date="2016-10" db="EMBL/GenBank/DDBJ databases">
        <title>Genome sequence of the ascomycete fungus Penicillium subrubescens.</title>
        <authorList>
            <person name="De Vries R.P."/>
            <person name="Peng M."/>
            <person name="Dilokpimol A."/>
            <person name="Hilden K."/>
            <person name="Makela M.R."/>
            <person name="Grigoriev I."/>
            <person name="Riley R."/>
            <person name="Granchi Z."/>
        </authorList>
    </citation>
    <scope>NUCLEOTIDE SEQUENCE [LARGE SCALE GENOMIC DNA]</scope>
    <source>
        <strain evidence="1 2">CBS 132785</strain>
    </source>
</reference>
<dbReference type="EMBL" id="MNBE01000767">
    <property type="protein sequence ID" value="OKO89848.1"/>
    <property type="molecule type" value="Genomic_DNA"/>
</dbReference>
<sequence>MQNEVPLEQLHFSQYLLDQLCRRRVISRVYDSEALESCDPTWNQCDLCADRLASTLAILLG</sequence>